<keyword evidence="3" id="KW-1003">Cell membrane</keyword>
<sequence length="583" mass="63982">MKKPILKRLLRYMKPYLSILVGALLSAIVNVTLTLYGPILIGRAIDQIVGTGQVNFVKLFPILVQLAATVAGSALFQWVQAYCTNKSAYETVRDLRIQTYRKINSLPLSYIDSHAHGDIIGRIVNDVDQVSDGLLQGITQFFTGIVTIVGTLLFMLAISPVIALVVVLVTPLSIFAAAMVARLCHKQFIEQQATQGELTGFVEEHIGGQKIVKTFAYEKHAQEQFEEINGRLYQSGVKAQFYSSLSNPSTRFVNNLVYAAVAITGSACVITGQPTVLTIGQVQSFLAYANQYTKPFNDVTAVVTQLQTAFASARRLFDFLDETEEVPDKQDAAALTNAAGQVDVSSLDFSYSKEISLIENLNIHAKPGARIAIVGPTGCGKTTIINLLMRFYDADKGSICIDGKNVRDITRASLRSVFGMVLQDSWLFSGTVRENIAYGRPDASMEDVVAAAKAAHAHNFIMRLPHGYDTIISEDGSNFSQGQRQLLCIARVMLVDPPILILDEATSSIDTRTEIHIQHAFDRMIKGRTSFIVAHRLSTIKSADCILVMNKGHIMEQGTHEELLQKGGFYAKLYNSQFAGAQI</sequence>
<proteinExistence type="predicted"/>
<feature type="domain" description="ABC transporter" evidence="10">
    <location>
        <begin position="342"/>
        <end position="576"/>
    </location>
</feature>
<dbReference type="GO" id="GO:0005886">
    <property type="term" value="C:plasma membrane"/>
    <property type="evidence" value="ECO:0007669"/>
    <property type="project" value="UniProtKB-SubCell"/>
</dbReference>
<dbReference type="GO" id="GO:0016887">
    <property type="term" value="F:ATP hydrolysis activity"/>
    <property type="evidence" value="ECO:0007669"/>
    <property type="project" value="InterPro"/>
</dbReference>
<dbReference type="PANTHER" id="PTHR43394:SF1">
    <property type="entry name" value="ATP-BINDING CASSETTE SUB-FAMILY B MEMBER 10, MITOCHONDRIAL"/>
    <property type="match status" value="1"/>
</dbReference>
<organism evidence="12 13">
    <name type="scientific">Caproicibacterium amylolyticum</name>
    <dbReference type="NCBI Taxonomy" id="2766537"/>
    <lineage>
        <taxon>Bacteria</taxon>
        <taxon>Bacillati</taxon>
        <taxon>Bacillota</taxon>
        <taxon>Clostridia</taxon>
        <taxon>Eubacteriales</taxon>
        <taxon>Oscillospiraceae</taxon>
        <taxon>Caproicibacterium</taxon>
    </lineage>
</organism>
<evidence type="ECO:0000313" key="12">
    <source>
        <dbReference type="EMBL" id="QNO19183.1"/>
    </source>
</evidence>
<dbReference type="RefSeq" id="WP_212508252.1">
    <property type="nucleotide sequence ID" value="NZ_CP060696.1"/>
</dbReference>
<dbReference type="Proteomes" id="UP000516046">
    <property type="component" value="Chromosome"/>
</dbReference>
<evidence type="ECO:0000313" key="13">
    <source>
        <dbReference type="Proteomes" id="UP000516046"/>
    </source>
</evidence>
<comment type="subcellular location">
    <subcellularLocation>
        <location evidence="1">Cell membrane</location>
        <topology evidence="1">Multi-pass membrane protein</topology>
    </subcellularLocation>
</comment>
<evidence type="ECO:0000256" key="9">
    <source>
        <dbReference type="SAM" id="Phobius"/>
    </source>
</evidence>
<dbReference type="InterPro" id="IPR003593">
    <property type="entry name" value="AAA+_ATPase"/>
</dbReference>
<evidence type="ECO:0000256" key="1">
    <source>
        <dbReference type="ARBA" id="ARBA00004651"/>
    </source>
</evidence>
<dbReference type="Pfam" id="PF00664">
    <property type="entry name" value="ABC_membrane"/>
    <property type="match status" value="1"/>
</dbReference>
<protein>
    <submittedName>
        <fullName evidence="12">ABC transporter ATP-binding protein</fullName>
    </submittedName>
</protein>
<dbReference type="KEGG" id="caml:H6X83_06160"/>
<dbReference type="InterPro" id="IPR017871">
    <property type="entry name" value="ABC_transporter-like_CS"/>
</dbReference>
<feature type="transmembrane region" description="Helical" evidence="9">
    <location>
        <begin position="16"/>
        <end position="39"/>
    </location>
</feature>
<evidence type="ECO:0000256" key="6">
    <source>
        <dbReference type="ARBA" id="ARBA00022840"/>
    </source>
</evidence>
<dbReference type="Gene3D" id="1.20.1560.10">
    <property type="entry name" value="ABC transporter type 1, transmembrane domain"/>
    <property type="match status" value="1"/>
</dbReference>
<evidence type="ECO:0000256" key="5">
    <source>
        <dbReference type="ARBA" id="ARBA00022741"/>
    </source>
</evidence>
<dbReference type="Gene3D" id="3.40.50.300">
    <property type="entry name" value="P-loop containing nucleotide triphosphate hydrolases"/>
    <property type="match status" value="1"/>
</dbReference>
<evidence type="ECO:0000256" key="4">
    <source>
        <dbReference type="ARBA" id="ARBA00022692"/>
    </source>
</evidence>
<evidence type="ECO:0000256" key="2">
    <source>
        <dbReference type="ARBA" id="ARBA00022448"/>
    </source>
</evidence>
<keyword evidence="2" id="KW-0813">Transport</keyword>
<dbReference type="CDD" id="cd18547">
    <property type="entry name" value="ABC_6TM_Tm288_like"/>
    <property type="match status" value="1"/>
</dbReference>
<feature type="transmembrane region" description="Helical" evidence="9">
    <location>
        <begin position="162"/>
        <end position="181"/>
    </location>
</feature>
<accession>A0A7G9WKH1</accession>
<evidence type="ECO:0000256" key="3">
    <source>
        <dbReference type="ARBA" id="ARBA00022475"/>
    </source>
</evidence>
<keyword evidence="13" id="KW-1185">Reference proteome</keyword>
<dbReference type="GO" id="GO:0015421">
    <property type="term" value="F:ABC-type oligopeptide transporter activity"/>
    <property type="evidence" value="ECO:0007669"/>
    <property type="project" value="TreeGrafter"/>
</dbReference>
<dbReference type="SUPFAM" id="SSF52540">
    <property type="entry name" value="P-loop containing nucleoside triphosphate hydrolases"/>
    <property type="match status" value="1"/>
</dbReference>
<dbReference type="SUPFAM" id="SSF90123">
    <property type="entry name" value="ABC transporter transmembrane region"/>
    <property type="match status" value="1"/>
</dbReference>
<dbReference type="FunFam" id="3.40.50.300:FF:000287">
    <property type="entry name" value="Multidrug ABC transporter ATP-binding protein"/>
    <property type="match status" value="1"/>
</dbReference>
<evidence type="ECO:0000259" key="11">
    <source>
        <dbReference type="PROSITE" id="PS50929"/>
    </source>
</evidence>
<dbReference type="GO" id="GO:0005524">
    <property type="term" value="F:ATP binding"/>
    <property type="evidence" value="ECO:0007669"/>
    <property type="project" value="UniProtKB-KW"/>
</dbReference>
<gene>
    <name evidence="12" type="ORF">H6X83_06160</name>
</gene>
<dbReference type="InterPro" id="IPR036640">
    <property type="entry name" value="ABC1_TM_sf"/>
</dbReference>
<dbReference type="EMBL" id="CP060696">
    <property type="protein sequence ID" value="QNO19183.1"/>
    <property type="molecule type" value="Genomic_DNA"/>
</dbReference>
<keyword evidence="6 12" id="KW-0067">ATP-binding</keyword>
<dbReference type="SMART" id="SM00382">
    <property type="entry name" value="AAA"/>
    <property type="match status" value="1"/>
</dbReference>
<dbReference type="PROSITE" id="PS50929">
    <property type="entry name" value="ABC_TM1F"/>
    <property type="match status" value="1"/>
</dbReference>
<dbReference type="PANTHER" id="PTHR43394">
    <property type="entry name" value="ATP-DEPENDENT PERMEASE MDL1, MITOCHONDRIAL"/>
    <property type="match status" value="1"/>
</dbReference>
<dbReference type="InterPro" id="IPR003439">
    <property type="entry name" value="ABC_transporter-like_ATP-bd"/>
</dbReference>
<dbReference type="FunFam" id="1.20.1560.10:FF:000011">
    <property type="entry name" value="Multidrug ABC transporter ATP-binding protein"/>
    <property type="match status" value="1"/>
</dbReference>
<dbReference type="InterPro" id="IPR027417">
    <property type="entry name" value="P-loop_NTPase"/>
</dbReference>
<keyword evidence="5" id="KW-0547">Nucleotide-binding</keyword>
<dbReference type="PROSITE" id="PS50893">
    <property type="entry name" value="ABC_TRANSPORTER_2"/>
    <property type="match status" value="1"/>
</dbReference>
<reference evidence="12 13" key="1">
    <citation type="submission" date="2020-08" db="EMBL/GenBank/DDBJ databases">
        <authorList>
            <person name="Ren C."/>
            <person name="Gu Y."/>
            <person name="Xu Y."/>
        </authorList>
    </citation>
    <scope>NUCLEOTIDE SEQUENCE [LARGE SCALE GENOMIC DNA]</scope>
    <source>
        <strain evidence="12 13">LBM18003</strain>
    </source>
</reference>
<name>A0A7G9WKH1_9FIRM</name>
<evidence type="ECO:0000259" key="10">
    <source>
        <dbReference type="PROSITE" id="PS50893"/>
    </source>
</evidence>
<dbReference type="InterPro" id="IPR039421">
    <property type="entry name" value="Type_1_exporter"/>
</dbReference>
<feature type="transmembrane region" description="Helical" evidence="9">
    <location>
        <begin position="138"/>
        <end position="156"/>
    </location>
</feature>
<dbReference type="AlphaFoldDB" id="A0A7G9WKH1"/>
<keyword evidence="7 9" id="KW-1133">Transmembrane helix</keyword>
<evidence type="ECO:0000256" key="7">
    <source>
        <dbReference type="ARBA" id="ARBA00022989"/>
    </source>
</evidence>
<dbReference type="InterPro" id="IPR011527">
    <property type="entry name" value="ABC1_TM_dom"/>
</dbReference>
<keyword evidence="8 9" id="KW-0472">Membrane</keyword>
<dbReference type="CDD" id="cd03254">
    <property type="entry name" value="ABCC_Glucan_exporter_like"/>
    <property type="match status" value="1"/>
</dbReference>
<feature type="domain" description="ABC transmembrane type-1" evidence="11">
    <location>
        <begin position="21"/>
        <end position="308"/>
    </location>
</feature>
<feature type="transmembrane region" description="Helical" evidence="9">
    <location>
        <begin position="59"/>
        <end position="79"/>
    </location>
</feature>
<dbReference type="Pfam" id="PF00005">
    <property type="entry name" value="ABC_tran"/>
    <property type="match status" value="1"/>
</dbReference>
<evidence type="ECO:0000256" key="8">
    <source>
        <dbReference type="ARBA" id="ARBA00023136"/>
    </source>
</evidence>
<keyword evidence="4 9" id="KW-0812">Transmembrane</keyword>
<dbReference type="PROSITE" id="PS00211">
    <property type="entry name" value="ABC_TRANSPORTER_1"/>
    <property type="match status" value="1"/>
</dbReference>